<organism evidence="3 4">
    <name type="scientific">Vespula squamosa</name>
    <name type="common">Southern yellow jacket</name>
    <name type="synonym">Wasp</name>
    <dbReference type="NCBI Taxonomy" id="30214"/>
    <lineage>
        <taxon>Eukaryota</taxon>
        <taxon>Metazoa</taxon>
        <taxon>Ecdysozoa</taxon>
        <taxon>Arthropoda</taxon>
        <taxon>Hexapoda</taxon>
        <taxon>Insecta</taxon>
        <taxon>Pterygota</taxon>
        <taxon>Neoptera</taxon>
        <taxon>Endopterygota</taxon>
        <taxon>Hymenoptera</taxon>
        <taxon>Apocrita</taxon>
        <taxon>Aculeata</taxon>
        <taxon>Vespoidea</taxon>
        <taxon>Vespidae</taxon>
        <taxon>Vespinae</taxon>
        <taxon>Vespula</taxon>
    </lineage>
</organism>
<feature type="domain" description="PiggyBac transposable element-derived protein" evidence="2">
    <location>
        <begin position="139"/>
        <end position="276"/>
    </location>
</feature>
<dbReference type="PANTHER" id="PTHR46599">
    <property type="entry name" value="PIGGYBAC TRANSPOSABLE ELEMENT-DERIVED PROTEIN 4"/>
    <property type="match status" value="1"/>
</dbReference>
<name>A0ABD2BG99_VESSQ</name>
<keyword evidence="4" id="KW-1185">Reference proteome</keyword>
<comment type="caution">
    <text evidence="3">The sequence shown here is derived from an EMBL/GenBank/DDBJ whole genome shotgun (WGS) entry which is preliminary data.</text>
</comment>
<accession>A0ABD2BG99</accession>
<dbReference type="PANTHER" id="PTHR46599:SF3">
    <property type="entry name" value="PIGGYBAC TRANSPOSABLE ELEMENT-DERIVED PROTEIN 4"/>
    <property type="match status" value="1"/>
</dbReference>
<feature type="compositionally biased region" description="Acidic residues" evidence="1">
    <location>
        <begin position="82"/>
        <end position="95"/>
    </location>
</feature>
<dbReference type="Pfam" id="PF13843">
    <property type="entry name" value="DDE_Tnp_1_7"/>
    <property type="match status" value="1"/>
</dbReference>
<dbReference type="EMBL" id="JAUDFV010000102">
    <property type="protein sequence ID" value="KAL2731780.1"/>
    <property type="molecule type" value="Genomic_DNA"/>
</dbReference>
<dbReference type="AlphaFoldDB" id="A0ABD2BG99"/>
<evidence type="ECO:0000313" key="4">
    <source>
        <dbReference type="Proteomes" id="UP001607302"/>
    </source>
</evidence>
<dbReference type="Proteomes" id="UP001607302">
    <property type="component" value="Unassembled WGS sequence"/>
</dbReference>
<dbReference type="InterPro" id="IPR029526">
    <property type="entry name" value="PGBD"/>
</dbReference>
<evidence type="ECO:0000256" key="1">
    <source>
        <dbReference type="SAM" id="MobiDB-lite"/>
    </source>
</evidence>
<evidence type="ECO:0000259" key="2">
    <source>
        <dbReference type="Pfam" id="PF13843"/>
    </source>
</evidence>
<sequence length="278" mass="32389">MFLITADNCSWNNTPHIALGCNDIESSSDELEFEVYSEHEINNIDALSGDNADNIELSHESDSNDNTTFPDVRRYIPRIESEIEESESDAGENIEDTTGSRGNGEWIDVSEVDNIPSPIDFDISPRIAGPQISNDIKEPLDFFRLYFTVALIDTIVKETNYYTNSKLRRMQFSKRLIWNTWSTWNRKEFLAFIGVILNMGNMPVANLQEYWCTKFTSKIPFFSDVFIRDRFLQIFWMLYLHKNAPEGRNTCLRTRIQKANNFLQYINSKISEHFIPYQ</sequence>
<proteinExistence type="predicted"/>
<evidence type="ECO:0000313" key="3">
    <source>
        <dbReference type="EMBL" id="KAL2731780.1"/>
    </source>
</evidence>
<gene>
    <name evidence="3" type="ORF">V1478_004468</name>
</gene>
<protein>
    <submittedName>
        <fullName evidence="3">PiggyBac transposable element-derived protein 4-like</fullName>
    </submittedName>
</protein>
<feature type="region of interest" description="Disordered" evidence="1">
    <location>
        <begin position="81"/>
        <end position="106"/>
    </location>
</feature>
<reference evidence="3 4" key="1">
    <citation type="journal article" date="2024" name="Ann. Entomol. Soc. Am.">
        <title>Genomic analyses of the southern and eastern yellowjacket wasps (Hymenoptera: Vespidae) reveal evolutionary signatures of social life.</title>
        <authorList>
            <person name="Catto M.A."/>
            <person name="Caine P.B."/>
            <person name="Orr S.E."/>
            <person name="Hunt B.G."/>
            <person name="Goodisman M.A.D."/>
        </authorList>
    </citation>
    <scope>NUCLEOTIDE SEQUENCE [LARGE SCALE GENOMIC DNA]</scope>
    <source>
        <strain evidence="3">233</strain>
        <tissue evidence="3">Head and thorax</tissue>
    </source>
</reference>